<name>A0A9P5XG74_9AGAR</name>
<proteinExistence type="predicted"/>
<sequence>MLTRTNSAVAARRTGSLTLRVRGKPPGSQHRFQPIGPYFPLEIVEAIIGFVLSSLPNHTSFLAIIAFAQTSRALREIALRQYCRDVIVNSRVMFVKLWNFLSAENDIFRGIDKFIWVKSLSAPSHIITRSIKSLGAFINLRNLEVCFATEGLRTQDSLVELLLDSFADSPARTNMKKLALTDIPRIDNKLLGSVAKVFSGLKVLELTSTNRLDFDCCLICLEDSLSYTRHSLIPEYSPTAEKLAVDVLFTSTWATAELIICDF</sequence>
<evidence type="ECO:0000313" key="1">
    <source>
        <dbReference type="EMBL" id="KAF9448940.1"/>
    </source>
</evidence>
<gene>
    <name evidence="1" type="ORF">P691DRAFT_813368</name>
</gene>
<organism evidence="1 2">
    <name type="scientific">Macrolepiota fuliginosa MF-IS2</name>
    <dbReference type="NCBI Taxonomy" id="1400762"/>
    <lineage>
        <taxon>Eukaryota</taxon>
        <taxon>Fungi</taxon>
        <taxon>Dikarya</taxon>
        <taxon>Basidiomycota</taxon>
        <taxon>Agaricomycotina</taxon>
        <taxon>Agaricomycetes</taxon>
        <taxon>Agaricomycetidae</taxon>
        <taxon>Agaricales</taxon>
        <taxon>Agaricineae</taxon>
        <taxon>Agaricaceae</taxon>
        <taxon>Macrolepiota</taxon>
    </lineage>
</organism>
<dbReference type="AlphaFoldDB" id="A0A9P5XG74"/>
<reference evidence="1" key="1">
    <citation type="submission" date="2020-11" db="EMBL/GenBank/DDBJ databases">
        <authorList>
            <consortium name="DOE Joint Genome Institute"/>
            <person name="Ahrendt S."/>
            <person name="Riley R."/>
            <person name="Andreopoulos W."/>
            <person name="Labutti K."/>
            <person name="Pangilinan J."/>
            <person name="Ruiz-Duenas F.J."/>
            <person name="Barrasa J.M."/>
            <person name="Sanchez-Garcia M."/>
            <person name="Camarero S."/>
            <person name="Miyauchi S."/>
            <person name="Serrano A."/>
            <person name="Linde D."/>
            <person name="Babiker R."/>
            <person name="Drula E."/>
            <person name="Ayuso-Fernandez I."/>
            <person name="Pacheco R."/>
            <person name="Padilla G."/>
            <person name="Ferreira P."/>
            <person name="Barriuso J."/>
            <person name="Kellner H."/>
            <person name="Castanera R."/>
            <person name="Alfaro M."/>
            <person name="Ramirez L."/>
            <person name="Pisabarro A.G."/>
            <person name="Kuo A."/>
            <person name="Tritt A."/>
            <person name="Lipzen A."/>
            <person name="He G."/>
            <person name="Yan M."/>
            <person name="Ng V."/>
            <person name="Cullen D."/>
            <person name="Martin F."/>
            <person name="Rosso M.-N."/>
            <person name="Henrissat B."/>
            <person name="Hibbett D."/>
            <person name="Martinez A.T."/>
            <person name="Grigoriev I.V."/>
        </authorList>
    </citation>
    <scope>NUCLEOTIDE SEQUENCE</scope>
    <source>
        <strain evidence="1">MF-IS2</strain>
    </source>
</reference>
<accession>A0A9P5XG74</accession>
<comment type="caution">
    <text evidence="1">The sequence shown here is derived from an EMBL/GenBank/DDBJ whole genome shotgun (WGS) entry which is preliminary data.</text>
</comment>
<keyword evidence="2" id="KW-1185">Reference proteome</keyword>
<evidence type="ECO:0000313" key="2">
    <source>
        <dbReference type="Proteomes" id="UP000807342"/>
    </source>
</evidence>
<dbReference type="OrthoDB" id="3159295at2759"/>
<dbReference type="Proteomes" id="UP000807342">
    <property type="component" value="Unassembled WGS sequence"/>
</dbReference>
<protein>
    <submittedName>
        <fullName evidence="1">Uncharacterized protein</fullName>
    </submittedName>
</protein>
<dbReference type="EMBL" id="MU151145">
    <property type="protein sequence ID" value="KAF9448940.1"/>
    <property type="molecule type" value="Genomic_DNA"/>
</dbReference>